<dbReference type="GeneTree" id="ENSGT00390000000672"/>
<dbReference type="FunCoup" id="A0A3B5KA68">
    <property type="interactions" value="519"/>
</dbReference>
<dbReference type="GO" id="GO:0005886">
    <property type="term" value="C:plasma membrane"/>
    <property type="evidence" value="ECO:0007669"/>
    <property type="project" value="Ensembl"/>
</dbReference>
<evidence type="ECO:0000313" key="9">
    <source>
        <dbReference type="Ensembl" id="ENSTRUP00000054574.1"/>
    </source>
</evidence>
<evidence type="ECO:0000313" key="10">
    <source>
        <dbReference type="Proteomes" id="UP000005226"/>
    </source>
</evidence>
<feature type="transmembrane region" description="Helical" evidence="8">
    <location>
        <begin position="214"/>
        <end position="236"/>
    </location>
</feature>
<comment type="similarity">
    <text evidence="2">Belongs to the TMEM161 family.</text>
</comment>
<feature type="transmembrane region" description="Helical" evidence="8">
    <location>
        <begin position="157"/>
        <end position="176"/>
    </location>
</feature>
<sequence>MVMASVIQKIIPHYSFARWLLCSGSLRWYQHPTEDELRSLAGKQKGQKRKDRRNNGHIDNKPLTVPKDIDLQLETKCITEVDTLALHYFPEFQWLVDFTVAATVVYLITEFYYSVSQASGEMNISVVWCMLVLAFVIKTLFSLTAHYFKLEEGGERSLCITFAFFFFVKAMAILIVTENYLEFGLETGFANFSDSALHFLQHQGLESQGPISKLTFKLILALLCSLIGAFLTFPGLRLAQMHLDALNLTTAKLTQTLLHINFLSPLIMVLLWVKPITKDYIMNPTLDRESVPFMSEQTFDTLRLWIIVLMCVLRLAMMRHHLQAYLNLAQKGVDQMKKEAGRISTVELQKMVARVFYYLCVIALQYVAPLVMLLHTTLLLKTLGEPPTRSWEFPTISPCPHSPFLPVLWQEDTPGGSIPWKTHLAFMKFMTLYSGRRRGRPLLRLQRPGCRWPSSRWPWEACGLFSAPCSSGASSLSLRGGSRPASSPPHSSAFSTTSISWQHNIGNPAVTPGPPQLTCTRSVQE</sequence>
<gene>
    <name evidence="9" type="primary">tmem161b</name>
</gene>
<evidence type="ECO:0000256" key="1">
    <source>
        <dbReference type="ARBA" id="ARBA00004141"/>
    </source>
</evidence>
<feature type="region of interest" description="Disordered" evidence="7">
    <location>
        <begin position="504"/>
        <end position="525"/>
    </location>
</feature>
<reference evidence="9 10" key="1">
    <citation type="journal article" date="2011" name="Genome Biol. Evol.">
        <title>Integration of the genetic map and genome assembly of fugu facilitates insights into distinct features of genome evolution in teleosts and mammals.</title>
        <authorList>
            <person name="Kai W."/>
            <person name="Kikuchi K."/>
            <person name="Tohari S."/>
            <person name="Chew A.K."/>
            <person name="Tay A."/>
            <person name="Fujiwara A."/>
            <person name="Hosoya S."/>
            <person name="Suetake H."/>
            <person name="Naruse K."/>
            <person name="Brenner S."/>
            <person name="Suzuki Y."/>
            <person name="Venkatesh B."/>
        </authorList>
    </citation>
    <scope>NUCLEOTIDE SEQUENCE [LARGE SCALE GENOMIC DNA]</scope>
</reference>
<feature type="transmembrane region" description="Helical" evidence="8">
    <location>
        <begin position="257"/>
        <end position="277"/>
    </location>
</feature>
<evidence type="ECO:0000256" key="6">
    <source>
        <dbReference type="ARBA" id="ARBA00023180"/>
    </source>
</evidence>
<evidence type="ECO:0000256" key="8">
    <source>
        <dbReference type="SAM" id="Phobius"/>
    </source>
</evidence>
<dbReference type="InterPro" id="IPR019395">
    <property type="entry name" value="Transmembrane_161A/B"/>
</dbReference>
<reference evidence="9" key="3">
    <citation type="submission" date="2025-09" db="UniProtKB">
        <authorList>
            <consortium name="Ensembl"/>
        </authorList>
    </citation>
    <scope>IDENTIFICATION</scope>
</reference>
<feature type="transmembrane region" description="Helical" evidence="8">
    <location>
        <begin position="297"/>
        <end position="317"/>
    </location>
</feature>
<evidence type="ECO:0000256" key="3">
    <source>
        <dbReference type="ARBA" id="ARBA00022692"/>
    </source>
</evidence>
<feature type="transmembrane region" description="Helical" evidence="8">
    <location>
        <begin position="125"/>
        <end position="145"/>
    </location>
</feature>
<evidence type="ECO:0000256" key="7">
    <source>
        <dbReference type="SAM" id="MobiDB-lite"/>
    </source>
</evidence>
<dbReference type="OMA" id="GKSKKDX"/>
<dbReference type="Proteomes" id="UP000005226">
    <property type="component" value="Chromosome 21"/>
</dbReference>
<reference evidence="9" key="2">
    <citation type="submission" date="2025-08" db="UniProtKB">
        <authorList>
            <consortium name="Ensembl"/>
        </authorList>
    </citation>
    <scope>IDENTIFICATION</scope>
</reference>
<feature type="transmembrane region" description="Helical" evidence="8">
    <location>
        <begin position="355"/>
        <end position="380"/>
    </location>
</feature>
<feature type="region of interest" description="Disordered" evidence="7">
    <location>
        <begin position="40"/>
        <end position="61"/>
    </location>
</feature>
<keyword evidence="3 8" id="KW-0812">Transmembrane</keyword>
<feature type="transmembrane region" description="Helical" evidence="8">
    <location>
        <begin position="94"/>
        <end position="113"/>
    </location>
</feature>
<keyword evidence="6" id="KW-0325">Glycoprotein</keyword>
<dbReference type="InParanoid" id="A0A3B5KA68"/>
<keyword evidence="4 8" id="KW-1133">Transmembrane helix</keyword>
<dbReference type="AlphaFoldDB" id="A0A3B5KA68"/>
<proteinExistence type="inferred from homology"/>
<dbReference type="Ensembl" id="ENSTRUT00000050993.2">
    <property type="protein sequence ID" value="ENSTRUP00000054574.1"/>
    <property type="gene ID" value="ENSTRUG00000024436.2"/>
</dbReference>
<dbReference type="GO" id="GO:0010882">
    <property type="term" value="P:regulation of cardiac muscle contraction by calcium ion signaling"/>
    <property type="evidence" value="ECO:0007669"/>
    <property type="project" value="Ensembl"/>
</dbReference>
<dbReference type="GO" id="GO:0098901">
    <property type="term" value="P:regulation of cardiac muscle cell action potential"/>
    <property type="evidence" value="ECO:0007669"/>
    <property type="project" value="Ensembl"/>
</dbReference>
<evidence type="ECO:0000256" key="2">
    <source>
        <dbReference type="ARBA" id="ARBA00009706"/>
    </source>
</evidence>
<dbReference type="PANTHER" id="PTHR13624:SF3">
    <property type="entry name" value="TRANSMEMBRANE PROTEIN 161B"/>
    <property type="match status" value="1"/>
</dbReference>
<evidence type="ECO:0000256" key="4">
    <source>
        <dbReference type="ARBA" id="ARBA00022989"/>
    </source>
</evidence>
<keyword evidence="5 8" id="KW-0472">Membrane</keyword>
<evidence type="ECO:0000256" key="5">
    <source>
        <dbReference type="ARBA" id="ARBA00023136"/>
    </source>
</evidence>
<dbReference type="Pfam" id="PF10268">
    <property type="entry name" value="Tmemb_161AB"/>
    <property type="match status" value="1"/>
</dbReference>
<comment type="subcellular location">
    <subcellularLocation>
        <location evidence="1">Membrane</location>
        <topology evidence="1">Multi-pass membrane protein</topology>
    </subcellularLocation>
</comment>
<keyword evidence="10" id="KW-1185">Reference proteome</keyword>
<dbReference type="PANTHER" id="PTHR13624">
    <property type="entry name" value="RE42071P"/>
    <property type="match status" value="1"/>
</dbReference>
<accession>A0A3B5KA68</accession>
<name>A0A3B5KA68_TAKRU</name>
<organism evidence="9 10">
    <name type="scientific">Takifugu rubripes</name>
    <name type="common">Japanese pufferfish</name>
    <name type="synonym">Fugu rubripes</name>
    <dbReference type="NCBI Taxonomy" id="31033"/>
    <lineage>
        <taxon>Eukaryota</taxon>
        <taxon>Metazoa</taxon>
        <taxon>Chordata</taxon>
        <taxon>Craniata</taxon>
        <taxon>Vertebrata</taxon>
        <taxon>Euteleostomi</taxon>
        <taxon>Actinopterygii</taxon>
        <taxon>Neopterygii</taxon>
        <taxon>Teleostei</taxon>
        <taxon>Neoteleostei</taxon>
        <taxon>Acanthomorphata</taxon>
        <taxon>Eupercaria</taxon>
        <taxon>Tetraodontiformes</taxon>
        <taxon>Tetradontoidea</taxon>
        <taxon>Tetraodontidae</taxon>
        <taxon>Takifugu</taxon>
    </lineage>
</organism>
<dbReference type="GO" id="GO:0002027">
    <property type="term" value="P:regulation of heart rate"/>
    <property type="evidence" value="ECO:0007669"/>
    <property type="project" value="Ensembl"/>
</dbReference>
<dbReference type="STRING" id="31033.ENSTRUP00000054574"/>
<protein>
    <submittedName>
        <fullName evidence="9">Transmembrane protein 161B</fullName>
    </submittedName>
</protein>
<feature type="region of interest" description="Disordered" evidence="7">
    <location>
        <begin position="476"/>
        <end position="495"/>
    </location>
</feature>